<evidence type="ECO:0008006" key="5">
    <source>
        <dbReference type="Google" id="ProtNLM"/>
    </source>
</evidence>
<accession>A0ABV7BWT7</accession>
<evidence type="ECO:0000313" key="3">
    <source>
        <dbReference type="EMBL" id="MFC3000510.1"/>
    </source>
</evidence>
<keyword evidence="2" id="KW-0812">Transmembrane</keyword>
<organism evidence="3 4">
    <name type="scientific">Falsiroseomonas tokyonensis</name>
    <dbReference type="NCBI Taxonomy" id="430521"/>
    <lineage>
        <taxon>Bacteria</taxon>
        <taxon>Pseudomonadati</taxon>
        <taxon>Pseudomonadota</taxon>
        <taxon>Alphaproteobacteria</taxon>
        <taxon>Acetobacterales</taxon>
        <taxon>Roseomonadaceae</taxon>
        <taxon>Falsiroseomonas</taxon>
    </lineage>
</organism>
<keyword evidence="2" id="KW-1133">Transmembrane helix</keyword>
<proteinExistence type="predicted"/>
<evidence type="ECO:0000313" key="4">
    <source>
        <dbReference type="Proteomes" id="UP001595420"/>
    </source>
</evidence>
<feature type="transmembrane region" description="Helical" evidence="2">
    <location>
        <begin position="89"/>
        <end position="115"/>
    </location>
</feature>
<gene>
    <name evidence="3" type="ORF">ACFOD3_11440</name>
</gene>
<dbReference type="RefSeq" id="WP_216836603.1">
    <property type="nucleotide sequence ID" value="NZ_JAFNJS010000003.1"/>
</dbReference>
<name>A0ABV7BWT7_9PROT</name>
<feature type="transmembrane region" description="Helical" evidence="2">
    <location>
        <begin position="48"/>
        <end position="77"/>
    </location>
</feature>
<keyword evidence="4" id="KW-1185">Reference proteome</keyword>
<protein>
    <recommendedName>
        <fullName evidence="5">HEAT repeat domain-containing protein</fullName>
    </recommendedName>
</protein>
<evidence type="ECO:0000256" key="1">
    <source>
        <dbReference type="SAM" id="MobiDB-lite"/>
    </source>
</evidence>
<sequence>MAVSAERRHQERRARPRPGPDRRAPRGLLPGGEGQGLPALAGLGLAQALVVLAMLAGWWALALGLHLLGCLALPSLLRQRPPGWPGAVLRLLAMTLPALGPLAMLGALAALAIGLPRRLRDVAPPLPEDPLDARLDAIAAAGPGGGLPDGLLLESLGDVLRWGHARQKARALDLAAEPSRPGGAALLRLALSDPDPAVRARAEALRPGVELRLLEAAAECRAAARGQSGAAAIAAQRALARALDRAAGSGLLDAPRADACRAEAAGLWQALAEASGADAEAEAALGRELLALGDLPAARLALEAAVTRGAAGTAALGWLAECLFRARDFAALEALVARWRPVLEAEAQEGTAGPHAGAWRLWLAR</sequence>
<keyword evidence="2" id="KW-0472">Membrane</keyword>
<dbReference type="EMBL" id="JBHRSB010000003">
    <property type="protein sequence ID" value="MFC3000510.1"/>
    <property type="molecule type" value="Genomic_DNA"/>
</dbReference>
<reference evidence="4" key="1">
    <citation type="journal article" date="2019" name="Int. J. Syst. Evol. Microbiol.">
        <title>The Global Catalogue of Microorganisms (GCM) 10K type strain sequencing project: providing services to taxonomists for standard genome sequencing and annotation.</title>
        <authorList>
            <consortium name="The Broad Institute Genomics Platform"/>
            <consortium name="The Broad Institute Genome Sequencing Center for Infectious Disease"/>
            <person name="Wu L."/>
            <person name="Ma J."/>
        </authorList>
    </citation>
    <scope>NUCLEOTIDE SEQUENCE [LARGE SCALE GENOMIC DNA]</scope>
    <source>
        <strain evidence="4">CGMCC 1.16855</strain>
    </source>
</reference>
<evidence type="ECO:0000256" key="2">
    <source>
        <dbReference type="SAM" id="Phobius"/>
    </source>
</evidence>
<dbReference type="Proteomes" id="UP001595420">
    <property type="component" value="Unassembled WGS sequence"/>
</dbReference>
<feature type="region of interest" description="Disordered" evidence="1">
    <location>
        <begin position="1"/>
        <end position="31"/>
    </location>
</feature>
<comment type="caution">
    <text evidence="3">The sequence shown here is derived from an EMBL/GenBank/DDBJ whole genome shotgun (WGS) entry which is preliminary data.</text>
</comment>